<evidence type="ECO:0000313" key="1">
    <source>
        <dbReference type="EMBL" id="ETL35019.1"/>
    </source>
</evidence>
<accession>W2ILB1</accession>
<protein>
    <submittedName>
        <fullName evidence="1">Uncharacterized protein</fullName>
    </submittedName>
</protein>
<organism evidence="1">
    <name type="scientific">Phytophthora nicotianae</name>
    <name type="common">Potato buckeye rot agent</name>
    <name type="synonym">Phytophthora parasitica</name>
    <dbReference type="NCBI Taxonomy" id="4792"/>
    <lineage>
        <taxon>Eukaryota</taxon>
        <taxon>Sar</taxon>
        <taxon>Stramenopiles</taxon>
        <taxon>Oomycota</taxon>
        <taxon>Peronosporomycetes</taxon>
        <taxon>Peronosporales</taxon>
        <taxon>Peronosporaceae</taxon>
        <taxon>Phytophthora</taxon>
    </lineage>
</organism>
<sequence length="134" mass="15473">MKECQYKITSVLPSRADIILSKSCRTSIFFLRQLKRRCTASQLARERLLSLNLETGRNTLRAALTQYGLTTPEAHPTYVLEDGKKLYQIDRVKQRSYSELLRRSKLSLTDVNRLVRGHDPRPNKALTVPDHFPC</sequence>
<dbReference type="VEuPathDB" id="FungiDB:PPTG_03247"/>
<dbReference type="AlphaFoldDB" id="W2ILB1"/>
<proteinExistence type="predicted"/>
<dbReference type="Proteomes" id="UP000053864">
    <property type="component" value="Unassembled WGS sequence"/>
</dbReference>
<dbReference type="EMBL" id="KI674142">
    <property type="protein sequence ID" value="ETL35019.1"/>
    <property type="molecule type" value="Genomic_DNA"/>
</dbReference>
<name>W2ILB1_PHYNI</name>
<gene>
    <name evidence="1" type="ORF">L916_12807</name>
</gene>
<reference evidence="1" key="1">
    <citation type="submission" date="2013-11" db="EMBL/GenBank/DDBJ databases">
        <title>The Genome Sequence of Phytophthora parasitica CJ05E6.</title>
        <authorList>
            <consortium name="The Broad Institute Genomics Platform"/>
            <person name="Russ C."/>
            <person name="Tyler B."/>
            <person name="Panabieres F."/>
            <person name="Shan W."/>
            <person name="Tripathy S."/>
            <person name="Grunwald N."/>
            <person name="Machado M."/>
            <person name="Johnson C.S."/>
            <person name="Arredondo F."/>
            <person name="Hong C."/>
            <person name="Coffey M."/>
            <person name="Young S.K."/>
            <person name="Zeng Q."/>
            <person name="Gargeya S."/>
            <person name="Fitzgerald M."/>
            <person name="Abouelleil A."/>
            <person name="Alvarado L."/>
            <person name="Chapman S.B."/>
            <person name="Gainer-Dewar J."/>
            <person name="Goldberg J."/>
            <person name="Griggs A."/>
            <person name="Gujja S."/>
            <person name="Hansen M."/>
            <person name="Howarth C."/>
            <person name="Imamovic A."/>
            <person name="Ireland A."/>
            <person name="Larimer J."/>
            <person name="McCowan C."/>
            <person name="Murphy C."/>
            <person name="Pearson M."/>
            <person name="Poon T.W."/>
            <person name="Priest M."/>
            <person name="Roberts A."/>
            <person name="Saif S."/>
            <person name="Shea T."/>
            <person name="Sykes S."/>
            <person name="Wortman J."/>
            <person name="Nusbaum C."/>
            <person name="Birren B."/>
        </authorList>
    </citation>
    <scope>NUCLEOTIDE SEQUENCE [LARGE SCALE GENOMIC DNA]</scope>
    <source>
        <strain evidence="1">CJ05E6</strain>
    </source>
</reference>